<evidence type="ECO:0000256" key="8">
    <source>
        <dbReference type="ARBA" id="ARBA00022741"/>
    </source>
</evidence>
<reference evidence="17 18" key="1">
    <citation type="submission" date="2018-04" db="EMBL/GenBank/DDBJ databases">
        <authorList>
            <person name="Vogel A."/>
        </authorList>
    </citation>
    <scope>NUCLEOTIDE SEQUENCE [LARGE SCALE GENOMIC DNA]</scope>
</reference>
<dbReference type="InterPro" id="IPR013210">
    <property type="entry name" value="LRR_N_plant-typ"/>
</dbReference>
<feature type="transmembrane region" description="Helical" evidence="14">
    <location>
        <begin position="613"/>
        <end position="638"/>
    </location>
</feature>
<dbReference type="AlphaFoldDB" id="A0A484LWZ1"/>
<evidence type="ECO:0000256" key="1">
    <source>
        <dbReference type="ARBA" id="ARBA00004251"/>
    </source>
</evidence>
<dbReference type="PANTHER" id="PTHR48056:SF82">
    <property type="entry name" value="LRR RECEPTOR-LIKE SERINE_THREONINE-PROTEIN KINASE IRK-RELATED"/>
    <property type="match status" value="1"/>
</dbReference>
<feature type="signal peptide" evidence="15">
    <location>
        <begin position="1"/>
        <end position="20"/>
    </location>
</feature>
<dbReference type="PANTHER" id="PTHR48056">
    <property type="entry name" value="LRR RECEPTOR-LIKE SERINE/THREONINE-PROTEIN KINASE-RELATED"/>
    <property type="match status" value="1"/>
</dbReference>
<evidence type="ECO:0000256" key="13">
    <source>
        <dbReference type="ARBA" id="ARBA00023180"/>
    </source>
</evidence>
<dbReference type="PROSITE" id="PS51450">
    <property type="entry name" value="LRR"/>
    <property type="match status" value="1"/>
</dbReference>
<evidence type="ECO:0000313" key="17">
    <source>
        <dbReference type="EMBL" id="VFQ80486.1"/>
    </source>
</evidence>
<dbReference type="SUPFAM" id="SSF56112">
    <property type="entry name" value="Protein kinase-like (PK-like)"/>
    <property type="match status" value="1"/>
</dbReference>
<evidence type="ECO:0000256" key="3">
    <source>
        <dbReference type="ARBA" id="ARBA00022475"/>
    </source>
</evidence>
<evidence type="ECO:0000256" key="6">
    <source>
        <dbReference type="ARBA" id="ARBA00022729"/>
    </source>
</evidence>
<dbReference type="InterPro" id="IPR003591">
    <property type="entry name" value="Leu-rich_rpt_typical-subtyp"/>
</dbReference>
<dbReference type="InterPro" id="IPR000719">
    <property type="entry name" value="Prot_kinase_dom"/>
</dbReference>
<proteinExistence type="inferred from homology"/>
<dbReference type="Gene3D" id="3.80.10.10">
    <property type="entry name" value="Ribonuclease Inhibitor"/>
    <property type="match status" value="7"/>
</dbReference>
<evidence type="ECO:0000256" key="10">
    <source>
        <dbReference type="ARBA" id="ARBA00022989"/>
    </source>
</evidence>
<dbReference type="Pfam" id="PF07714">
    <property type="entry name" value="PK_Tyr_Ser-Thr"/>
    <property type="match status" value="1"/>
</dbReference>
<evidence type="ECO:0000256" key="12">
    <source>
        <dbReference type="ARBA" id="ARBA00023170"/>
    </source>
</evidence>
<dbReference type="InterPro" id="IPR001611">
    <property type="entry name" value="Leu-rich_rpt"/>
</dbReference>
<dbReference type="FunFam" id="3.80.10.10:FF:000275">
    <property type="entry name" value="Leucine-rich repeat receptor-like protein kinase"/>
    <property type="match status" value="1"/>
</dbReference>
<evidence type="ECO:0000256" key="7">
    <source>
        <dbReference type="ARBA" id="ARBA00022737"/>
    </source>
</evidence>
<keyword evidence="11 14" id="KW-0472">Membrane</keyword>
<feature type="chain" id="PRO_5019805968" description="Protein kinase domain-containing protein" evidence="15">
    <location>
        <begin position="21"/>
        <end position="985"/>
    </location>
</feature>
<keyword evidence="9" id="KW-0067">ATP-binding</keyword>
<dbReference type="FunFam" id="3.80.10.10:FF:000413">
    <property type="entry name" value="Inactive leucine-rich repeat receptor-like protein kinase"/>
    <property type="match status" value="1"/>
</dbReference>
<evidence type="ECO:0000256" key="2">
    <source>
        <dbReference type="ARBA" id="ARBA00009592"/>
    </source>
</evidence>
<dbReference type="InterPro" id="IPR050647">
    <property type="entry name" value="Plant_LRR-RLKs"/>
</dbReference>
<dbReference type="InterPro" id="IPR001245">
    <property type="entry name" value="Ser-Thr/Tyr_kinase_cat_dom"/>
</dbReference>
<evidence type="ECO:0000256" key="4">
    <source>
        <dbReference type="ARBA" id="ARBA00022614"/>
    </source>
</evidence>
<dbReference type="GO" id="GO:0004672">
    <property type="term" value="F:protein kinase activity"/>
    <property type="evidence" value="ECO:0007669"/>
    <property type="project" value="InterPro"/>
</dbReference>
<gene>
    <name evidence="17" type="ORF">CCAM_LOCUS22262</name>
</gene>
<dbReference type="FunFam" id="1.10.510.10:FF:000267">
    <property type="entry name" value="probable LRR receptor-like serine/threonine-protein kinase IRK"/>
    <property type="match status" value="1"/>
</dbReference>
<evidence type="ECO:0000256" key="5">
    <source>
        <dbReference type="ARBA" id="ARBA00022692"/>
    </source>
</evidence>
<dbReference type="PRINTS" id="PR00019">
    <property type="entry name" value="LEURICHRPT"/>
</dbReference>
<keyword evidence="4" id="KW-0433">Leucine-rich repeat</keyword>
<dbReference type="Gene3D" id="1.10.510.10">
    <property type="entry name" value="Transferase(Phosphotransferase) domain 1"/>
    <property type="match status" value="1"/>
</dbReference>
<evidence type="ECO:0000256" key="9">
    <source>
        <dbReference type="ARBA" id="ARBA00022840"/>
    </source>
</evidence>
<dbReference type="Proteomes" id="UP000595140">
    <property type="component" value="Unassembled WGS sequence"/>
</dbReference>
<name>A0A484LWZ1_9ASTE</name>
<dbReference type="FunFam" id="3.80.10.10:FF:000402">
    <property type="entry name" value="Putative LRR receptor-like serine/threonine-protein kinase IRK"/>
    <property type="match status" value="1"/>
</dbReference>
<evidence type="ECO:0000313" key="18">
    <source>
        <dbReference type="Proteomes" id="UP000595140"/>
    </source>
</evidence>
<keyword evidence="12" id="KW-0675">Receptor</keyword>
<protein>
    <recommendedName>
        <fullName evidence="16">Protein kinase domain-containing protein</fullName>
    </recommendedName>
</protein>
<dbReference type="GO" id="GO:0006952">
    <property type="term" value="P:defense response"/>
    <property type="evidence" value="ECO:0007669"/>
    <property type="project" value="UniProtKB-ARBA"/>
</dbReference>
<keyword evidence="3" id="KW-1003">Cell membrane</keyword>
<dbReference type="GO" id="GO:0051707">
    <property type="term" value="P:response to other organism"/>
    <property type="evidence" value="ECO:0007669"/>
    <property type="project" value="UniProtKB-ARBA"/>
</dbReference>
<dbReference type="SMART" id="SM00369">
    <property type="entry name" value="LRR_TYP"/>
    <property type="match status" value="8"/>
</dbReference>
<keyword evidence="5 14" id="KW-0812">Transmembrane</keyword>
<dbReference type="Pfam" id="PF08263">
    <property type="entry name" value="LRRNT_2"/>
    <property type="match status" value="1"/>
</dbReference>
<dbReference type="Gene3D" id="3.30.200.20">
    <property type="entry name" value="Phosphorylase Kinase, domain 1"/>
    <property type="match status" value="1"/>
</dbReference>
<dbReference type="OrthoDB" id="676979at2759"/>
<dbReference type="Pfam" id="PF13855">
    <property type="entry name" value="LRR_8"/>
    <property type="match status" value="2"/>
</dbReference>
<keyword evidence="18" id="KW-1185">Reference proteome</keyword>
<dbReference type="EMBL" id="OOIL02002122">
    <property type="protein sequence ID" value="VFQ80486.1"/>
    <property type="molecule type" value="Genomic_DNA"/>
</dbReference>
<keyword evidence="13" id="KW-0325">Glycoprotein</keyword>
<feature type="domain" description="Protein kinase" evidence="16">
    <location>
        <begin position="697"/>
        <end position="974"/>
    </location>
</feature>
<organism evidence="17 18">
    <name type="scientific">Cuscuta campestris</name>
    <dbReference type="NCBI Taxonomy" id="132261"/>
    <lineage>
        <taxon>Eukaryota</taxon>
        <taxon>Viridiplantae</taxon>
        <taxon>Streptophyta</taxon>
        <taxon>Embryophyta</taxon>
        <taxon>Tracheophyta</taxon>
        <taxon>Spermatophyta</taxon>
        <taxon>Magnoliopsida</taxon>
        <taxon>eudicotyledons</taxon>
        <taxon>Gunneridae</taxon>
        <taxon>Pentapetalae</taxon>
        <taxon>asterids</taxon>
        <taxon>lamiids</taxon>
        <taxon>Solanales</taxon>
        <taxon>Convolvulaceae</taxon>
        <taxon>Cuscuteae</taxon>
        <taxon>Cuscuta</taxon>
        <taxon>Cuscuta subgen. Grammica</taxon>
        <taxon>Cuscuta sect. Cleistogrammica</taxon>
    </lineage>
</organism>
<evidence type="ECO:0000259" key="16">
    <source>
        <dbReference type="PROSITE" id="PS50011"/>
    </source>
</evidence>
<dbReference type="InterPro" id="IPR032675">
    <property type="entry name" value="LRR_dom_sf"/>
</dbReference>
<keyword evidence="6 15" id="KW-0732">Signal</keyword>
<dbReference type="GO" id="GO:0005524">
    <property type="term" value="F:ATP binding"/>
    <property type="evidence" value="ECO:0007669"/>
    <property type="project" value="UniProtKB-KW"/>
</dbReference>
<dbReference type="GO" id="GO:0033612">
    <property type="term" value="F:receptor serine/threonine kinase binding"/>
    <property type="evidence" value="ECO:0007669"/>
    <property type="project" value="TreeGrafter"/>
</dbReference>
<keyword evidence="7" id="KW-0677">Repeat</keyword>
<comment type="similarity">
    <text evidence="2">Belongs to the RLP family.</text>
</comment>
<dbReference type="InterPro" id="IPR011009">
    <property type="entry name" value="Kinase-like_dom_sf"/>
</dbReference>
<sequence>MRRVFCIFLLSFLTPILVRALDPSLNDDVLGLSAFKSDILDPDGKLSSWNEEDYSPCYWAGVRCNPRSNRVSELNLEGFGLSGKIGYRGLLQLQFLQKLSLSKNNLTGGLSYSLTQISKLRVLDLSMNSLSGVIPNEFIQQCMLLKSVSLARNRFSGQIPESLSTCVALVSLNLSSNRFSGSLPSGIWSLPSLRSLDLSDNLLEGEIPKGVGGLKNLREVYLQKNRISGNVPYELGDCLLLRSIDFSQNSLSGTLPTSLQKLRMCNRFIVNQNKLSGDLPEWIGKMKSLQILDLSENNFSGQIPTSIEKLQSLNTLNLSQNSISGNFPTPMTNCVNLLALDVSHNLLTDEIPPWLYTLGLQKLILSQNKFNGSLGDILGSSTENSRRKIVSLDMSGNDLTGEIPSVLGDFSGLEFLNLSGNSLNGSIPKSIGKLKSLGILDLSKNELSGGIPVEIGEATSVRDLRLQMNSLAGEIPPSIGNCSSLVTLFLSQNDLTGPVPADLARIGSLQNLDLSYNKLTGSLPKQLAHLLHLSSFNVSHNQLKGELPTSGFFNAIPYSSVSGNPGLCGPALNTSCDPSVLPKPIVFPIPPSSPGDEGSPATTHPTFRRKKQILSISCLVAIAAAALIFVGVITISILNTRASRPAAASARAFYGGDDDFSACSPSTADGSSTNSGKLVMFSGDRDFCVGTAHRPLLNKETEIGRGGFGPVYRTVLGDGRVVAIKKLAVSSLVKSRDDFERVVKKLGGDEVRHANLVSLEGYYWTQDLQLLIYEFVSGENLYKLLHESPPPGPSLDWNERFSAILGTARGLAHLHAANITHYNVKSSNVIVEISGEPKISDYGLAGLLPALDRYALSTKVQSALGYMAPEFACKNAKITEKCDVYGFGVLVLETVTGKKPVEYTEDDVVAVCDAVREAVEEGRVEACVDERLRRQGVCPMEEVIPVVKLGFICTSQVPSNRPDMAEVVRILELIKCPSQGHDDLC</sequence>
<dbReference type="PROSITE" id="PS50011">
    <property type="entry name" value="PROTEIN_KINASE_DOM"/>
    <property type="match status" value="1"/>
</dbReference>
<dbReference type="Pfam" id="PF00560">
    <property type="entry name" value="LRR_1"/>
    <property type="match status" value="6"/>
</dbReference>
<accession>A0A484LWZ1</accession>
<evidence type="ECO:0000256" key="14">
    <source>
        <dbReference type="SAM" id="Phobius"/>
    </source>
</evidence>
<keyword evidence="10 14" id="KW-1133">Transmembrane helix</keyword>
<evidence type="ECO:0000256" key="15">
    <source>
        <dbReference type="SAM" id="SignalP"/>
    </source>
</evidence>
<keyword evidence="8" id="KW-0547">Nucleotide-binding</keyword>
<dbReference type="FunFam" id="3.30.200.20:FF:000295">
    <property type="entry name" value="probable LRR receptor-like serine/threonine-protein kinase IRK"/>
    <property type="match status" value="1"/>
</dbReference>
<dbReference type="SUPFAM" id="SSF52058">
    <property type="entry name" value="L domain-like"/>
    <property type="match status" value="2"/>
</dbReference>
<comment type="subcellular location">
    <subcellularLocation>
        <location evidence="1">Cell membrane</location>
        <topology evidence="1">Single-pass type I membrane protein</topology>
    </subcellularLocation>
</comment>
<dbReference type="GO" id="GO:0005886">
    <property type="term" value="C:plasma membrane"/>
    <property type="evidence" value="ECO:0007669"/>
    <property type="project" value="UniProtKB-SubCell"/>
</dbReference>
<evidence type="ECO:0000256" key="11">
    <source>
        <dbReference type="ARBA" id="ARBA00023136"/>
    </source>
</evidence>